<organism evidence="2">
    <name type="scientific">Anopheles darlingi</name>
    <name type="common">Mosquito</name>
    <dbReference type="NCBI Taxonomy" id="43151"/>
    <lineage>
        <taxon>Eukaryota</taxon>
        <taxon>Metazoa</taxon>
        <taxon>Ecdysozoa</taxon>
        <taxon>Arthropoda</taxon>
        <taxon>Hexapoda</taxon>
        <taxon>Insecta</taxon>
        <taxon>Pterygota</taxon>
        <taxon>Neoptera</taxon>
        <taxon>Endopterygota</taxon>
        <taxon>Diptera</taxon>
        <taxon>Nematocera</taxon>
        <taxon>Culicoidea</taxon>
        <taxon>Culicidae</taxon>
        <taxon>Anophelinae</taxon>
        <taxon>Anopheles</taxon>
    </lineage>
</organism>
<keyword evidence="1" id="KW-1133">Transmembrane helix</keyword>
<evidence type="ECO:0000256" key="1">
    <source>
        <dbReference type="SAM" id="Phobius"/>
    </source>
</evidence>
<dbReference type="EMBL" id="GGFL01011007">
    <property type="protein sequence ID" value="MBW75185.1"/>
    <property type="molecule type" value="Transcribed_RNA"/>
</dbReference>
<keyword evidence="1" id="KW-0812">Transmembrane</keyword>
<name>A0A2M4DCB2_ANODA</name>
<protein>
    <submittedName>
        <fullName evidence="2">Putative secreted protein</fullName>
    </submittedName>
</protein>
<evidence type="ECO:0000313" key="2">
    <source>
        <dbReference type="EMBL" id="MBW75185.1"/>
    </source>
</evidence>
<reference evidence="2" key="1">
    <citation type="submission" date="2018-01" db="EMBL/GenBank/DDBJ databases">
        <title>An insight into the sialome of Amazonian anophelines.</title>
        <authorList>
            <person name="Ribeiro J.M."/>
            <person name="Scarpassa V."/>
            <person name="Calvo E."/>
        </authorList>
    </citation>
    <scope>NUCLEOTIDE SEQUENCE</scope>
</reference>
<keyword evidence="1" id="KW-0472">Membrane</keyword>
<feature type="transmembrane region" description="Helical" evidence="1">
    <location>
        <begin position="6"/>
        <end position="25"/>
    </location>
</feature>
<accession>A0A2M4DCB2</accession>
<sequence>MFAARVGVFLLTFLYFYPIISCFLLRIQPSVQRTITITQKEKWKKNEKPNIDFLSNTEPCWKCARGNCQREKQIEN</sequence>
<proteinExistence type="predicted"/>
<dbReference type="AlphaFoldDB" id="A0A2M4DCB2"/>